<dbReference type="Proteomes" id="UP000470771">
    <property type="component" value="Unassembled WGS sequence"/>
</dbReference>
<dbReference type="EMBL" id="WWNE01000005">
    <property type="protein sequence ID" value="NBG65542.1"/>
    <property type="molecule type" value="Genomic_DNA"/>
</dbReference>
<feature type="transmembrane region" description="Helical" evidence="8">
    <location>
        <begin position="310"/>
        <end position="331"/>
    </location>
</feature>
<keyword evidence="4" id="KW-1003">Cell membrane</keyword>
<evidence type="ECO:0000256" key="5">
    <source>
        <dbReference type="ARBA" id="ARBA00022692"/>
    </source>
</evidence>
<evidence type="ECO:0000256" key="1">
    <source>
        <dbReference type="ARBA" id="ARBA00004651"/>
    </source>
</evidence>
<dbReference type="GO" id="GO:0005886">
    <property type="term" value="C:plasma membrane"/>
    <property type="evidence" value="ECO:0007669"/>
    <property type="project" value="UniProtKB-SubCell"/>
</dbReference>
<feature type="transmembrane region" description="Helical" evidence="8">
    <location>
        <begin position="61"/>
        <end position="82"/>
    </location>
</feature>
<gene>
    <name evidence="9" type="ORF">GQN54_05405</name>
</gene>
<sequence>MNSNALKWGLLIGTLPIFIALNVMFGSITIPFADILSILLGQDSTSLAFETIIWNSRIPRILTAILCGAAISISGLQMQVLFRNPLAGPYILGISSGASLGISLLIMGASFFSITSFVYTSWTLAIASTLGALLVLFIVFVISLKVKDIMTVLIVGIMLGSFTTALIGVMQYFSSADQLKTFIIWTMGSLDAVNYEEISVITLVVTIGILIGVFNIKALNLLLLGEGYAKSMGLNLSKSRLWIILSTGMLAGGITAFCGPIGFIGIVVPHLCRIWFKTANSKVLFPASILMGINFMLLSDFIAHVPNSDIVLPINSVTAILGVPIIFWMVLGQKKISNSI</sequence>
<evidence type="ECO:0000256" key="3">
    <source>
        <dbReference type="ARBA" id="ARBA00022448"/>
    </source>
</evidence>
<comment type="subcellular location">
    <subcellularLocation>
        <location evidence="1">Cell membrane</location>
        <topology evidence="1">Multi-pass membrane protein</topology>
    </subcellularLocation>
</comment>
<keyword evidence="5 8" id="KW-0812">Transmembrane</keyword>
<keyword evidence="6 8" id="KW-1133">Transmembrane helix</keyword>
<dbReference type="InterPro" id="IPR000522">
    <property type="entry name" value="ABC_transptr_permease_BtuC"/>
</dbReference>
<comment type="similarity">
    <text evidence="2">Belongs to the binding-protein-dependent transport system permease family. FecCD subfamily.</text>
</comment>
<evidence type="ECO:0000313" key="9">
    <source>
        <dbReference type="EMBL" id="NBG65542.1"/>
    </source>
</evidence>
<dbReference type="Gene3D" id="1.10.3470.10">
    <property type="entry name" value="ABC transporter involved in vitamin B12 uptake, BtuC"/>
    <property type="match status" value="1"/>
</dbReference>
<keyword evidence="3" id="KW-0813">Transport</keyword>
<accession>A0A6N9NI91</accession>
<keyword evidence="7 8" id="KW-0472">Membrane</keyword>
<feature type="transmembrane region" description="Helical" evidence="8">
    <location>
        <begin position="12"/>
        <end position="40"/>
    </location>
</feature>
<feature type="transmembrane region" description="Helical" evidence="8">
    <location>
        <begin position="124"/>
        <end position="143"/>
    </location>
</feature>
<feature type="transmembrane region" description="Helical" evidence="8">
    <location>
        <begin position="241"/>
        <end position="271"/>
    </location>
</feature>
<dbReference type="AlphaFoldDB" id="A0A6N9NI91"/>
<evidence type="ECO:0000256" key="4">
    <source>
        <dbReference type="ARBA" id="ARBA00022475"/>
    </source>
</evidence>
<dbReference type="RefSeq" id="WP_160632495.1">
    <property type="nucleotide sequence ID" value="NZ_WWNE01000005.1"/>
</dbReference>
<dbReference type="GO" id="GO:0022857">
    <property type="term" value="F:transmembrane transporter activity"/>
    <property type="evidence" value="ECO:0007669"/>
    <property type="project" value="InterPro"/>
</dbReference>
<dbReference type="Pfam" id="PF01032">
    <property type="entry name" value="FecCD"/>
    <property type="match status" value="1"/>
</dbReference>
<dbReference type="PANTHER" id="PTHR30472">
    <property type="entry name" value="FERRIC ENTEROBACTIN TRANSPORT SYSTEM PERMEASE PROTEIN"/>
    <property type="match status" value="1"/>
</dbReference>
<name>A0A6N9NI91_9FLAO</name>
<feature type="transmembrane region" description="Helical" evidence="8">
    <location>
        <begin position="88"/>
        <end position="112"/>
    </location>
</feature>
<evidence type="ECO:0000256" key="7">
    <source>
        <dbReference type="ARBA" id="ARBA00023136"/>
    </source>
</evidence>
<dbReference type="CDD" id="cd06550">
    <property type="entry name" value="TM_ABC_iron-siderophores_like"/>
    <property type="match status" value="1"/>
</dbReference>
<proteinExistence type="inferred from homology"/>
<reference evidence="9 10" key="1">
    <citation type="submission" date="2019-12" db="EMBL/GenBank/DDBJ databases">
        <authorList>
            <person name="Zhao J."/>
        </authorList>
    </citation>
    <scope>NUCLEOTIDE SEQUENCE [LARGE SCALE GENOMIC DNA]</scope>
    <source>
        <strain evidence="9 10">S-15</strain>
    </source>
</reference>
<dbReference type="GO" id="GO:0033214">
    <property type="term" value="P:siderophore-iron import into cell"/>
    <property type="evidence" value="ECO:0007669"/>
    <property type="project" value="TreeGrafter"/>
</dbReference>
<feature type="transmembrane region" description="Helical" evidence="8">
    <location>
        <begin position="149"/>
        <end position="173"/>
    </location>
</feature>
<evidence type="ECO:0000256" key="6">
    <source>
        <dbReference type="ARBA" id="ARBA00022989"/>
    </source>
</evidence>
<protein>
    <submittedName>
        <fullName evidence="9">Iron chelate uptake ABC transporter family permease subunit</fullName>
    </submittedName>
</protein>
<comment type="caution">
    <text evidence="9">The sequence shown here is derived from an EMBL/GenBank/DDBJ whole genome shotgun (WGS) entry which is preliminary data.</text>
</comment>
<dbReference type="PANTHER" id="PTHR30472:SF41">
    <property type="entry name" value="TRANSPORT SYSTEM PERMEASE PROTEIN"/>
    <property type="match status" value="1"/>
</dbReference>
<evidence type="ECO:0000313" key="10">
    <source>
        <dbReference type="Proteomes" id="UP000470771"/>
    </source>
</evidence>
<feature type="transmembrane region" description="Helical" evidence="8">
    <location>
        <begin position="194"/>
        <end position="216"/>
    </location>
</feature>
<evidence type="ECO:0000256" key="2">
    <source>
        <dbReference type="ARBA" id="ARBA00007935"/>
    </source>
</evidence>
<dbReference type="SUPFAM" id="SSF81345">
    <property type="entry name" value="ABC transporter involved in vitamin B12 uptake, BtuC"/>
    <property type="match status" value="1"/>
</dbReference>
<organism evidence="9 10">
    <name type="scientific">Acidiluteibacter ferrifornacis</name>
    <dbReference type="NCBI Taxonomy" id="2692424"/>
    <lineage>
        <taxon>Bacteria</taxon>
        <taxon>Pseudomonadati</taxon>
        <taxon>Bacteroidota</taxon>
        <taxon>Flavobacteriia</taxon>
        <taxon>Flavobacteriales</taxon>
        <taxon>Cryomorphaceae</taxon>
        <taxon>Acidiluteibacter</taxon>
    </lineage>
</organism>
<dbReference type="InterPro" id="IPR037294">
    <property type="entry name" value="ABC_BtuC-like"/>
</dbReference>
<evidence type="ECO:0000256" key="8">
    <source>
        <dbReference type="SAM" id="Phobius"/>
    </source>
</evidence>
<keyword evidence="10" id="KW-1185">Reference proteome</keyword>
<feature type="transmembrane region" description="Helical" evidence="8">
    <location>
        <begin position="283"/>
        <end position="304"/>
    </location>
</feature>